<dbReference type="PROSITE" id="PS51506">
    <property type="entry name" value="CBL_PTB"/>
    <property type="match status" value="1"/>
</dbReference>
<evidence type="ECO:0000256" key="1">
    <source>
        <dbReference type="ARBA" id="ARBA00004123"/>
    </source>
</evidence>
<dbReference type="Proteomes" id="UP001498771">
    <property type="component" value="Unassembled WGS sequence"/>
</dbReference>
<dbReference type="GeneID" id="90040886"/>
<dbReference type="InterPro" id="IPR016194">
    <property type="entry name" value="SPOC-like_C_dom_sf"/>
</dbReference>
<accession>A0ABR1F0B7</accession>
<keyword evidence="16" id="KW-0539">Nucleus</keyword>
<keyword evidence="8" id="KW-0227">DNA damage</keyword>
<evidence type="ECO:0000256" key="6">
    <source>
        <dbReference type="ARBA" id="ARBA00022454"/>
    </source>
</evidence>
<organism evidence="20 21">
    <name type="scientific">Myxozyma melibiosi</name>
    <dbReference type="NCBI Taxonomy" id="54550"/>
    <lineage>
        <taxon>Eukaryota</taxon>
        <taxon>Fungi</taxon>
        <taxon>Dikarya</taxon>
        <taxon>Ascomycota</taxon>
        <taxon>Saccharomycotina</taxon>
        <taxon>Lipomycetes</taxon>
        <taxon>Lipomycetales</taxon>
        <taxon>Lipomycetaceae</taxon>
        <taxon>Myxozyma</taxon>
    </lineage>
</organism>
<dbReference type="SMART" id="SM00559">
    <property type="entry name" value="Ku78"/>
    <property type="match status" value="1"/>
</dbReference>
<keyword evidence="15" id="KW-0234">DNA repair</keyword>
<keyword evidence="21" id="KW-1185">Reference proteome</keyword>
<keyword evidence="14" id="KW-0233">DNA recombination</keyword>
<evidence type="ECO:0000256" key="8">
    <source>
        <dbReference type="ARBA" id="ARBA00022763"/>
    </source>
</evidence>
<keyword evidence="7" id="KW-0547">Nucleotide-binding</keyword>
<evidence type="ECO:0000256" key="10">
    <source>
        <dbReference type="ARBA" id="ARBA00022806"/>
    </source>
</evidence>
<feature type="compositionally biased region" description="Basic and acidic residues" evidence="18">
    <location>
        <begin position="311"/>
        <end position="322"/>
    </location>
</feature>
<evidence type="ECO:0000256" key="12">
    <source>
        <dbReference type="ARBA" id="ARBA00022895"/>
    </source>
</evidence>
<keyword evidence="9" id="KW-0378">Hydrolase</keyword>
<dbReference type="SUPFAM" id="SSF100939">
    <property type="entry name" value="SPOC domain-like"/>
    <property type="match status" value="1"/>
</dbReference>
<evidence type="ECO:0000256" key="2">
    <source>
        <dbReference type="ARBA" id="ARBA00004574"/>
    </source>
</evidence>
<proteinExistence type="inferred from homology"/>
<comment type="subcellular location">
    <subcellularLocation>
        <location evidence="2">Chromosome</location>
        <location evidence="2">Telomere</location>
    </subcellularLocation>
    <subcellularLocation>
        <location evidence="1">Nucleus</location>
    </subcellularLocation>
</comment>
<evidence type="ECO:0000256" key="7">
    <source>
        <dbReference type="ARBA" id="ARBA00022741"/>
    </source>
</evidence>
<keyword evidence="13" id="KW-0238">DNA-binding</keyword>
<feature type="region of interest" description="Disordered" evidence="18">
    <location>
        <begin position="301"/>
        <end position="322"/>
    </location>
</feature>
<dbReference type="EMBL" id="JBBJBU010000012">
    <property type="protein sequence ID" value="KAK7203281.1"/>
    <property type="molecule type" value="Genomic_DNA"/>
</dbReference>
<dbReference type="SUPFAM" id="SSF53300">
    <property type="entry name" value="vWA-like"/>
    <property type="match status" value="1"/>
</dbReference>
<dbReference type="RefSeq" id="XP_064766314.1">
    <property type="nucleotide sequence ID" value="XM_064915374.1"/>
</dbReference>
<dbReference type="Gene3D" id="1.10.1600.10">
    <property type="match status" value="1"/>
</dbReference>
<evidence type="ECO:0000259" key="19">
    <source>
        <dbReference type="PROSITE" id="PS51506"/>
    </source>
</evidence>
<gene>
    <name evidence="20" type="ORF">BZA70DRAFT_74265</name>
</gene>
<dbReference type="Gene3D" id="2.40.290.10">
    <property type="match status" value="1"/>
</dbReference>
<feature type="domain" description="Cbl-PTB" evidence="19">
    <location>
        <begin position="522"/>
        <end position="725"/>
    </location>
</feature>
<dbReference type="InterPro" id="IPR005161">
    <property type="entry name" value="Ku_N"/>
</dbReference>
<evidence type="ECO:0000256" key="4">
    <source>
        <dbReference type="ARBA" id="ARBA00012551"/>
    </source>
</evidence>
<dbReference type="PANTHER" id="PTHR12604">
    <property type="entry name" value="KU AUTOANTIGEN DNA HELICASE"/>
    <property type="match status" value="1"/>
</dbReference>
<evidence type="ECO:0000256" key="3">
    <source>
        <dbReference type="ARBA" id="ARBA00007726"/>
    </source>
</evidence>
<dbReference type="InterPro" id="IPR024159">
    <property type="entry name" value="Cbl_PTB"/>
</dbReference>
<comment type="caution">
    <text evidence="20">The sequence shown here is derived from an EMBL/GenBank/DDBJ whole genome shotgun (WGS) entry which is preliminary data.</text>
</comment>
<keyword evidence="12" id="KW-0779">Telomere</keyword>
<evidence type="ECO:0000256" key="17">
    <source>
        <dbReference type="ARBA" id="ARBA00031847"/>
    </source>
</evidence>
<dbReference type="Pfam" id="PF02735">
    <property type="entry name" value="Ku"/>
    <property type="match status" value="1"/>
</dbReference>
<dbReference type="InterPro" id="IPR036465">
    <property type="entry name" value="vWFA_dom_sf"/>
</dbReference>
<name>A0ABR1F0B7_9ASCO</name>
<dbReference type="Gene3D" id="3.40.50.410">
    <property type="entry name" value="von Willebrand factor, type A domain"/>
    <property type="match status" value="1"/>
</dbReference>
<evidence type="ECO:0000256" key="11">
    <source>
        <dbReference type="ARBA" id="ARBA00022840"/>
    </source>
</evidence>
<dbReference type="PANTHER" id="PTHR12604:SF4">
    <property type="entry name" value="X-RAY REPAIR CROSS-COMPLEMENTING PROTEIN 5"/>
    <property type="match status" value="1"/>
</dbReference>
<dbReference type="Pfam" id="PF03731">
    <property type="entry name" value="Ku_N"/>
    <property type="match status" value="1"/>
</dbReference>
<evidence type="ECO:0000313" key="21">
    <source>
        <dbReference type="Proteomes" id="UP001498771"/>
    </source>
</evidence>
<evidence type="ECO:0000256" key="15">
    <source>
        <dbReference type="ARBA" id="ARBA00023204"/>
    </source>
</evidence>
<evidence type="ECO:0000256" key="9">
    <source>
        <dbReference type="ARBA" id="ARBA00022801"/>
    </source>
</evidence>
<reference evidence="20 21" key="1">
    <citation type="submission" date="2024-03" db="EMBL/GenBank/DDBJ databases">
        <title>Genome-scale model development and genomic sequencing of the oleaginous clade Lipomyces.</title>
        <authorList>
            <consortium name="Lawrence Berkeley National Laboratory"/>
            <person name="Czajka J.J."/>
            <person name="Han Y."/>
            <person name="Kim J."/>
            <person name="Mondo S.J."/>
            <person name="Hofstad B.A."/>
            <person name="Robles A."/>
            <person name="Haridas S."/>
            <person name="Riley R."/>
            <person name="LaButti K."/>
            <person name="Pangilinan J."/>
            <person name="Andreopoulos W."/>
            <person name="Lipzen A."/>
            <person name="Yan J."/>
            <person name="Wang M."/>
            <person name="Ng V."/>
            <person name="Grigoriev I.V."/>
            <person name="Spatafora J.W."/>
            <person name="Magnuson J.K."/>
            <person name="Baker S.E."/>
            <person name="Pomraning K.R."/>
        </authorList>
    </citation>
    <scope>NUCLEOTIDE SEQUENCE [LARGE SCALE GENOMIC DNA]</scope>
    <source>
        <strain evidence="20 21">Phaff 52-87</strain>
    </source>
</reference>
<dbReference type="InterPro" id="IPR024193">
    <property type="entry name" value="Ku80"/>
</dbReference>
<evidence type="ECO:0000256" key="16">
    <source>
        <dbReference type="ARBA" id="ARBA00023242"/>
    </source>
</evidence>
<sequence>MARPRPGSKETTVFVLDVGYPMAASNMAVAEGQSDLEAFRPYVYSLIGAKVASGRKTDYVGVVGVGTEESAVELDEGYEHISVLHPLKQFLLSDFRTLPSQLIPPSTDDVQGDIISGLLIALKMTGDFCQHKKFIKNIEIVSNCNSSADFSDMEEIAAKIAKDGVSLRILTVGIGPDDLNQKNDKITALQRDNYAKLQEFVRAAKEANVEIQLLDYEDIYRKLDQPTIKKTASVSTYRGLLTLGDYNGKFEDEAIAIDVQRFLYIQRAVPPSTKAYREEAEDSAKPRALEWETKYFVRMKEEEDEDGEKEEGEKEEKKKKAVEAPKGDLKKAYRYGRSLVTFEDDEYESLRYTADPCLEIIGFVTLSDFKPWMLMSPSSFIVATENDPAVSALALSSLIHAMKKSGLYAIARFVPRSGDPRMVALVPDIDIVDGQRKFEGLVQTELPFAEDVRDYRFSSLKTVRTIKGKVLTKHHRLPTDEMVDAMRQYVKAMDISRLADGLPAAEEDPEGQEYVAPGKQYNPVNARIQRAILDRAIDPKAPIPKLSESLVEDSQPPPYLVDAVSDIARHLIEVLNVKKVEKRESLKAKDHGEGVKRKAAELDLEALLEGSRKRSRVEEERFDIVRAIGEWNKLEVEVREAQEKLVQIFTRAGEYIMNLLESEETTAEEVLGEVRLLKTVAQEMDEKGWYEEYLTRLVDAQGMSGRWAGLEAEIEAEGLREFGGE</sequence>
<dbReference type="EC" id="3.6.4.12" evidence="4"/>
<protein>
    <recommendedName>
        <fullName evidence="5">ATP-dependent DNA helicase II subunit 2</fullName>
        <ecNumber evidence="4">3.6.4.12</ecNumber>
    </recommendedName>
    <alternativeName>
        <fullName evidence="17">ATP-dependent DNA helicase II subunit Ku80</fullName>
    </alternativeName>
</protein>
<keyword evidence="11" id="KW-0067">ATP-binding</keyword>
<dbReference type="InterPro" id="IPR006164">
    <property type="entry name" value="DNA_bd_Ku70/Ku80"/>
</dbReference>
<evidence type="ECO:0000256" key="14">
    <source>
        <dbReference type="ARBA" id="ARBA00023172"/>
    </source>
</evidence>
<keyword evidence="6" id="KW-0158">Chromosome</keyword>
<evidence type="ECO:0000256" key="18">
    <source>
        <dbReference type="SAM" id="MobiDB-lite"/>
    </source>
</evidence>
<evidence type="ECO:0000256" key="13">
    <source>
        <dbReference type="ARBA" id="ARBA00023125"/>
    </source>
</evidence>
<evidence type="ECO:0000256" key="5">
    <source>
        <dbReference type="ARBA" id="ARBA00021792"/>
    </source>
</evidence>
<comment type="similarity">
    <text evidence="3">Belongs to the ku80 family.</text>
</comment>
<evidence type="ECO:0000313" key="20">
    <source>
        <dbReference type="EMBL" id="KAK7203281.1"/>
    </source>
</evidence>
<keyword evidence="10" id="KW-0347">Helicase</keyword>
<dbReference type="CDD" id="cd00873">
    <property type="entry name" value="KU80"/>
    <property type="match status" value="1"/>
</dbReference>